<proteinExistence type="inferred from homology"/>
<dbReference type="GO" id="GO:0016075">
    <property type="term" value="P:rRNA catabolic process"/>
    <property type="evidence" value="ECO:0007669"/>
    <property type="project" value="TreeGrafter"/>
</dbReference>
<dbReference type="GO" id="GO:0071028">
    <property type="term" value="P:nuclear mRNA surveillance"/>
    <property type="evidence" value="ECO:0007669"/>
    <property type="project" value="TreeGrafter"/>
</dbReference>
<evidence type="ECO:0000259" key="3">
    <source>
        <dbReference type="Pfam" id="PF01138"/>
    </source>
</evidence>
<dbReference type="OrthoDB" id="437922at2759"/>
<sequence length="353" mass="36213">MQSRTQLLTPSALRLDSRFPLELRSLSFEILPAPPASSSSTSTISTPPAHADGYAVASHGLTTVSSSVFGPREAQRTGAWSGGAGQGSGAGAGGGGGGATAGGAQKGDRAQVNVEVGIAGWAERVGQGAANEGGVRRAGKDRRTIEIAAAVKNTFEPVLLLHLYPRSSIDIYLQVLENDGSLLQACINATSLALISAGLPLSDYVCSLTLASHPSLPPSGPPQIPPFELVSPPVAHSNANDPTATLGSGSTTLLDLVQAEEQALPSLTVAVLPRSGKVTLVNLETRVGVGRFEEMLRWGVEGAKIVQQAMEDAVKEWADGLAKPQKALGNLFPGLSGGAKGGAGRDEDDEMDL</sequence>
<feature type="region of interest" description="Disordered" evidence="2">
    <location>
        <begin position="74"/>
        <end position="106"/>
    </location>
</feature>
<dbReference type="STRING" id="741276.A0A2S5B7W6"/>
<evidence type="ECO:0000313" key="4">
    <source>
        <dbReference type="EMBL" id="POY72873.1"/>
    </source>
</evidence>
<feature type="compositionally biased region" description="Gly residues" evidence="2">
    <location>
        <begin position="80"/>
        <end position="105"/>
    </location>
</feature>
<dbReference type="PANTHER" id="PTHR11953">
    <property type="entry name" value="EXOSOME COMPLEX COMPONENT"/>
    <property type="match status" value="1"/>
</dbReference>
<dbReference type="InterPro" id="IPR050080">
    <property type="entry name" value="RNase_PH"/>
</dbReference>
<dbReference type="GO" id="GO:0003723">
    <property type="term" value="F:RNA binding"/>
    <property type="evidence" value="ECO:0007669"/>
    <property type="project" value="TreeGrafter"/>
</dbReference>
<feature type="domain" description="Exoribonuclease phosphorolytic" evidence="3">
    <location>
        <begin position="50"/>
        <end position="200"/>
    </location>
</feature>
<dbReference type="AlphaFoldDB" id="A0A2S5B7W6"/>
<dbReference type="GO" id="GO:0071051">
    <property type="term" value="P:poly(A)-dependent snoRNA 3'-end processing"/>
    <property type="evidence" value="ECO:0007669"/>
    <property type="project" value="TreeGrafter"/>
</dbReference>
<keyword evidence="5" id="KW-1185">Reference proteome</keyword>
<reference evidence="4 5" key="1">
    <citation type="journal article" date="2018" name="Front. Microbiol.">
        <title>Prospects for Fungal Bioremediation of Acidic Radioactive Waste Sites: Characterization and Genome Sequence of Rhodotorula taiwanensis MD1149.</title>
        <authorList>
            <person name="Tkavc R."/>
            <person name="Matrosova V.Y."/>
            <person name="Grichenko O.E."/>
            <person name="Gostincar C."/>
            <person name="Volpe R.P."/>
            <person name="Klimenkova P."/>
            <person name="Gaidamakova E.K."/>
            <person name="Zhou C.E."/>
            <person name="Stewart B.J."/>
            <person name="Lyman M.G."/>
            <person name="Malfatti S.A."/>
            <person name="Rubinfeld B."/>
            <person name="Courtot M."/>
            <person name="Singh J."/>
            <person name="Dalgard C.L."/>
            <person name="Hamilton T."/>
            <person name="Frey K.G."/>
            <person name="Gunde-Cimerman N."/>
            <person name="Dugan L."/>
            <person name="Daly M.J."/>
        </authorList>
    </citation>
    <scope>NUCLEOTIDE SEQUENCE [LARGE SCALE GENOMIC DNA]</scope>
    <source>
        <strain evidence="4 5">MD1149</strain>
    </source>
</reference>
<dbReference type="InterPro" id="IPR001247">
    <property type="entry name" value="ExoRNase_PH_dom1"/>
</dbReference>
<dbReference type="GO" id="GO:0000176">
    <property type="term" value="C:nuclear exosome (RNase complex)"/>
    <property type="evidence" value="ECO:0007669"/>
    <property type="project" value="TreeGrafter"/>
</dbReference>
<comment type="caution">
    <text evidence="4">The sequence shown here is derived from an EMBL/GenBank/DDBJ whole genome shotgun (WGS) entry which is preliminary data.</text>
</comment>
<dbReference type="PANTHER" id="PTHR11953:SF0">
    <property type="entry name" value="EXOSOME COMPLEX COMPONENT RRP41"/>
    <property type="match status" value="1"/>
</dbReference>
<dbReference type="SUPFAM" id="SSF54211">
    <property type="entry name" value="Ribosomal protein S5 domain 2-like"/>
    <property type="match status" value="1"/>
</dbReference>
<dbReference type="GO" id="GO:0005730">
    <property type="term" value="C:nucleolus"/>
    <property type="evidence" value="ECO:0007669"/>
    <property type="project" value="TreeGrafter"/>
</dbReference>
<protein>
    <recommendedName>
        <fullName evidence="3">Exoribonuclease phosphorolytic domain-containing protein</fullName>
    </recommendedName>
</protein>
<organism evidence="4 5">
    <name type="scientific">Rhodotorula taiwanensis</name>
    <dbReference type="NCBI Taxonomy" id="741276"/>
    <lineage>
        <taxon>Eukaryota</taxon>
        <taxon>Fungi</taxon>
        <taxon>Dikarya</taxon>
        <taxon>Basidiomycota</taxon>
        <taxon>Pucciniomycotina</taxon>
        <taxon>Microbotryomycetes</taxon>
        <taxon>Sporidiobolales</taxon>
        <taxon>Sporidiobolaceae</taxon>
        <taxon>Rhodotorula</taxon>
    </lineage>
</organism>
<dbReference type="GO" id="GO:0000177">
    <property type="term" value="C:cytoplasmic exosome (RNase complex)"/>
    <property type="evidence" value="ECO:0007669"/>
    <property type="project" value="TreeGrafter"/>
</dbReference>
<dbReference type="SUPFAM" id="SSF55666">
    <property type="entry name" value="Ribonuclease PH domain 2-like"/>
    <property type="match status" value="1"/>
</dbReference>
<evidence type="ECO:0000256" key="2">
    <source>
        <dbReference type="SAM" id="MobiDB-lite"/>
    </source>
</evidence>
<evidence type="ECO:0000256" key="1">
    <source>
        <dbReference type="ARBA" id="ARBA00006678"/>
    </source>
</evidence>
<dbReference type="InterPro" id="IPR020568">
    <property type="entry name" value="Ribosomal_Su5_D2-typ_SF"/>
</dbReference>
<dbReference type="GO" id="GO:0034475">
    <property type="term" value="P:U4 snRNA 3'-end processing"/>
    <property type="evidence" value="ECO:0007669"/>
    <property type="project" value="TreeGrafter"/>
</dbReference>
<dbReference type="InterPro" id="IPR027408">
    <property type="entry name" value="PNPase/RNase_PH_dom_sf"/>
</dbReference>
<comment type="similarity">
    <text evidence="1">Belongs to the RNase PH family.</text>
</comment>
<dbReference type="Proteomes" id="UP000237144">
    <property type="component" value="Unassembled WGS sequence"/>
</dbReference>
<gene>
    <name evidence="4" type="ORF">BMF94_4033</name>
</gene>
<dbReference type="Pfam" id="PF01138">
    <property type="entry name" value="RNase_PH"/>
    <property type="match status" value="1"/>
</dbReference>
<accession>A0A2S5B7W6</accession>
<dbReference type="InterPro" id="IPR036345">
    <property type="entry name" value="ExoRNase_PH_dom2_sf"/>
</dbReference>
<evidence type="ECO:0000313" key="5">
    <source>
        <dbReference type="Proteomes" id="UP000237144"/>
    </source>
</evidence>
<dbReference type="EMBL" id="PJQD01000045">
    <property type="protein sequence ID" value="POY72873.1"/>
    <property type="molecule type" value="Genomic_DNA"/>
</dbReference>
<dbReference type="Gene3D" id="3.30.230.70">
    <property type="entry name" value="GHMP Kinase, N-terminal domain"/>
    <property type="match status" value="1"/>
</dbReference>
<feature type="region of interest" description="Disordered" evidence="2">
    <location>
        <begin position="332"/>
        <end position="353"/>
    </location>
</feature>
<name>A0A2S5B7W6_9BASI</name>